<dbReference type="EMBL" id="JANRMI010000003">
    <property type="protein sequence ID" value="MDG0816854.1"/>
    <property type="molecule type" value="Genomic_DNA"/>
</dbReference>
<gene>
    <name evidence="2" type="ORF">NWE73_10790</name>
</gene>
<protein>
    <submittedName>
        <fullName evidence="2">Uncharacterized protein</fullName>
    </submittedName>
</protein>
<keyword evidence="1" id="KW-1133">Transmembrane helix</keyword>
<reference evidence="2" key="1">
    <citation type="submission" date="2022-08" db="EMBL/GenBank/DDBJ databases">
        <title>Novel Bdellovibrio Species Isolated from Svalbard: Designation Bdellovibrio svalbardensis.</title>
        <authorList>
            <person name="Mitchell R.J."/>
            <person name="Choi S.Y."/>
        </authorList>
    </citation>
    <scope>NUCLEOTIDE SEQUENCE</scope>
    <source>
        <strain evidence="2">PAP01</strain>
    </source>
</reference>
<accession>A0ABT6DJ22</accession>
<evidence type="ECO:0000313" key="2">
    <source>
        <dbReference type="EMBL" id="MDG0816854.1"/>
    </source>
</evidence>
<name>A0ABT6DJ22_9BACT</name>
<comment type="caution">
    <text evidence="2">The sequence shown here is derived from an EMBL/GenBank/DDBJ whole genome shotgun (WGS) entry which is preliminary data.</text>
</comment>
<keyword evidence="1" id="KW-0472">Membrane</keyword>
<dbReference type="Proteomes" id="UP001152321">
    <property type="component" value="Unassembled WGS sequence"/>
</dbReference>
<feature type="transmembrane region" description="Helical" evidence="1">
    <location>
        <begin position="6"/>
        <end position="23"/>
    </location>
</feature>
<evidence type="ECO:0000256" key="1">
    <source>
        <dbReference type="SAM" id="Phobius"/>
    </source>
</evidence>
<keyword evidence="3" id="KW-1185">Reference proteome</keyword>
<dbReference type="RefSeq" id="WP_277578332.1">
    <property type="nucleotide sequence ID" value="NZ_JANRMI010000003.1"/>
</dbReference>
<proteinExistence type="predicted"/>
<organism evidence="2 3">
    <name type="scientific">Bdellovibrio svalbardensis</name>
    <dbReference type="NCBI Taxonomy" id="2972972"/>
    <lineage>
        <taxon>Bacteria</taxon>
        <taxon>Pseudomonadati</taxon>
        <taxon>Bdellovibrionota</taxon>
        <taxon>Bdellovibrionia</taxon>
        <taxon>Bdellovibrionales</taxon>
        <taxon>Pseudobdellovibrionaceae</taxon>
        <taxon>Bdellovibrio</taxon>
    </lineage>
</organism>
<sequence>MKIKTVTAGVIVSAGVGIGIYLISAPKTTSSQAPSLESQIATDVVISPTPAAKTAMMKASSDSKASSPREEAAAKKVWEDFKYGRELNKYAAIETKALLLEHDKVAKRKLLHDSGFIHSLQPLLTTVAVHEEAAHLQNVAVDFLFEALKSDLRSDVVQVLQAVVADPSVEDESRDLPSRKSLAGVKAEILFNWSSVEPTSDPEISAALPGPVSQKIWANVKKQQENNLAESATFQSQE</sequence>
<keyword evidence="1" id="KW-0812">Transmembrane</keyword>
<evidence type="ECO:0000313" key="3">
    <source>
        <dbReference type="Proteomes" id="UP001152321"/>
    </source>
</evidence>